<keyword evidence="3 10" id="KW-0285">Flavoprotein</keyword>
<evidence type="ECO:0000256" key="10">
    <source>
        <dbReference type="HAMAP-Rule" id="MF_00462"/>
    </source>
</evidence>
<evidence type="ECO:0000256" key="2">
    <source>
        <dbReference type="ARBA" id="ARBA00022553"/>
    </source>
</evidence>
<evidence type="ECO:0000256" key="7">
    <source>
        <dbReference type="ARBA" id="ARBA00022982"/>
    </source>
</evidence>
<dbReference type="HAMAP" id="MF_00462">
    <property type="entry name" value="RsxD_RnfD"/>
    <property type="match status" value="1"/>
</dbReference>
<keyword evidence="7 10" id="KW-0249">Electron transport</keyword>
<dbReference type="EMBL" id="SOIJ01000030">
    <property type="protein sequence ID" value="TET94150.1"/>
    <property type="molecule type" value="Genomic_DNA"/>
</dbReference>
<comment type="caution">
    <text evidence="10">Lacks conserved residue(s) required for the propagation of feature annotation.</text>
</comment>
<feature type="transmembrane region" description="Helical" evidence="10">
    <location>
        <begin position="265"/>
        <end position="285"/>
    </location>
</feature>
<evidence type="ECO:0000256" key="4">
    <source>
        <dbReference type="ARBA" id="ARBA00022643"/>
    </source>
</evidence>
<dbReference type="GO" id="GO:0055085">
    <property type="term" value="P:transmembrane transport"/>
    <property type="evidence" value="ECO:0007669"/>
    <property type="project" value="InterPro"/>
</dbReference>
<dbReference type="InterPro" id="IPR004338">
    <property type="entry name" value="NqrB/RnfD"/>
</dbReference>
<evidence type="ECO:0000256" key="1">
    <source>
        <dbReference type="ARBA" id="ARBA00022448"/>
    </source>
</evidence>
<accession>A0A523YRN1</accession>
<dbReference type="AlphaFoldDB" id="A0A523YRN1"/>
<dbReference type="InterPro" id="IPR011303">
    <property type="entry name" value="RnfD_bac"/>
</dbReference>
<keyword evidence="6 10" id="KW-1278">Translocase</keyword>
<name>A0A523YRN1_UNCAE</name>
<evidence type="ECO:0000313" key="11">
    <source>
        <dbReference type="EMBL" id="TET94150.1"/>
    </source>
</evidence>
<evidence type="ECO:0000256" key="9">
    <source>
        <dbReference type="ARBA" id="ARBA00023136"/>
    </source>
</evidence>
<feature type="modified residue" description="FMN phosphoryl threonine" evidence="10">
    <location>
        <position position="160"/>
    </location>
</feature>
<feature type="transmembrane region" description="Helical" evidence="10">
    <location>
        <begin position="135"/>
        <end position="157"/>
    </location>
</feature>
<dbReference type="EC" id="7.-.-.-" evidence="10"/>
<dbReference type="Proteomes" id="UP000316925">
    <property type="component" value="Unassembled WGS sequence"/>
</dbReference>
<organism evidence="11 12">
    <name type="scientific">Aerophobetes bacterium</name>
    <dbReference type="NCBI Taxonomy" id="2030807"/>
    <lineage>
        <taxon>Bacteria</taxon>
        <taxon>Candidatus Aerophobota</taxon>
    </lineage>
</organism>
<comment type="caution">
    <text evidence="11">The sequence shown here is derived from an EMBL/GenBank/DDBJ whole genome shotgun (WGS) entry which is preliminary data.</text>
</comment>
<protein>
    <recommendedName>
        <fullName evidence="10">Ion-translocating oxidoreductase complex subunit D</fullName>
        <ecNumber evidence="10">7.-.-.-</ecNumber>
    </recommendedName>
    <alternativeName>
        <fullName evidence="10">Rnf electron transport complex subunit D</fullName>
    </alternativeName>
</protein>
<dbReference type="GO" id="GO:0005886">
    <property type="term" value="C:plasma membrane"/>
    <property type="evidence" value="ECO:0007669"/>
    <property type="project" value="UniProtKB-SubCell"/>
</dbReference>
<feature type="transmembrane region" description="Helical" evidence="10">
    <location>
        <begin position="177"/>
        <end position="201"/>
    </location>
</feature>
<keyword evidence="1 10" id="KW-0813">Transport</keyword>
<dbReference type="PANTHER" id="PTHR30578:SF0">
    <property type="entry name" value="ION-TRANSLOCATING OXIDOREDUCTASE COMPLEX SUBUNIT D"/>
    <property type="match status" value="1"/>
</dbReference>
<comment type="subcellular location">
    <subcellularLocation>
        <location evidence="10">Cell membrane</location>
        <topology evidence="10">Multi-pass membrane protein</topology>
    </subcellularLocation>
</comment>
<feature type="transmembrane region" description="Helical" evidence="10">
    <location>
        <begin position="28"/>
        <end position="48"/>
    </location>
</feature>
<gene>
    <name evidence="10" type="primary">rnfD</name>
    <name evidence="11" type="ORF">E3J33_00615</name>
</gene>
<evidence type="ECO:0000256" key="3">
    <source>
        <dbReference type="ARBA" id="ARBA00022630"/>
    </source>
</evidence>
<dbReference type="PANTHER" id="PTHR30578">
    <property type="entry name" value="ELECTRON TRANSPORT COMPLEX PROTEIN RNFD"/>
    <property type="match status" value="1"/>
</dbReference>
<keyword evidence="8 10" id="KW-1133">Transmembrane helix</keyword>
<feature type="transmembrane region" description="Helical" evidence="10">
    <location>
        <begin position="236"/>
        <end position="253"/>
    </location>
</feature>
<keyword evidence="9 10" id="KW-0472">Membrane</keyword>
<evidence type="ECO:0000256" key="5">
    <source>
        <dbReference type="ARBA" id="ARBA00022692"/>
    </source>
</evidence>
<feature type="transmembrane region" description="Helical" evidence="10">
    <location>
        <begin position="213"/>
        <end position="230"/>
    </location>
</feature>
<sequence length="319" mass="34407">MEKDKATQRILILSSSPHIRDRLTVARLMWGVIIALSPAVAASIFFFGLQAVKLIGVCSLASLAAEYIFLWLRGKSFPKEPSALLSGLLLALVLPPTLPLWSAALGAVFAIIVGKQIFGGLGYNIFNPALIGRAFLAATFPVLMTTWVKSFSLAAITTATPLGLMKFESQSTSLIKLFYGHVGGSLGETSALALLIGGAYLLIRRYIDWRTPLSYLGTVALLSGVFYLISPHQYGTPLFSLLAGGLMLGAFFMATDPVTTPLTKLGRWIFGLGAGIVVVVIRNWGGYPEGVMFSILLMNAFTPLLDRYIKPKIFGSKEL</sequence>
<keyword evidence="10" id="KW-1003">Cell membrane</keyword>
<dbReference type="GO" id="GO:0022900">
    <property type="term" value="P:electron transport chain"/>
    <property type="evidence" value="ECO:0007669"/>
    <property type="project" value="UniProtKB-UniRule"/>
</dbReference>
<proteinExistence type="inferred from homology"/>
<comment type="subunit">
    <text evidence="10">The complex is composed of six subunits: RnfA, RnfB, RnfC, RnfD, RnfE and RnfG.</text>
</comment>
<comment type="function">
    <text evidence="10">Part of a membrane-bound complex that couples electron transfer with translocation of ions across the membrane.</text>
</comment>
<keyword evidence="2 10" id="KW-0597">Phosphoprotein</keyword>
<evidence type="ECO:0000313" key="12">
    <source>
        <dbReference type="Proteomes" id="UP000316925"/>
    </source>
</evidence>
<reference evidence="11 12" key="1">
    <citation type="submission" date="2019-03" db="EMBL/GenBank/DDBJ databases">
        <title>Metabolic potential of uncultured bacteria and archaea associated with petroleum seepage in deep-sea sediments.</title>
        <authorList>
            <person name="Dong X."/>
            <person name="Hubert C."/>
        </authorList>
    </citation>
    <scope>NUCLEOTIDE SEQUENCE [LARGE SCALE GENOMIC DNA]</scope>
    <source>
        <strain evidence="11">E29_bin28</strain>
    </source>
</reference>
<dbReference type="NCBIfam" id="TIGR01946">
    <property type="entry name" value="rnfD"/>
    <property type="match status" value="1"/>
</dbReference>
<dbReference type="Pfam" id="PF03116">
    <property type="entry name" value="NQR2_RnfD_RnfE"/>
    <property type="match status" value="1"/>
</dbReference>
<comment type="similarity">
    <text evidence="10">Belongs to the NqrB/RnfD family.</text>
</comment>
<comment type="cofactor">
    <cofactor evidence="10">
        <name>FMN</name>
        <dbReference type="ChEBI" id="CHEBI:58210"/>
    </cofactor>
</comment>
<evidence type="ECO:0000256" key="6">
    <source>
        <dbReference type="ARBA" id="ARBA00022967"/>
    </source>
</evidence>
<keyword evidence="5 10" id="KW-0812">Transmembrane</keyword>
<keyword evidence="4 10" id="KW-0288">FMN</keyword>
<evidence type="ECO:0000256" key="8">
    <source>
        <dbReference type="ARBA" id="ARBA00022989"/>
    </source>
</evidence>